<dbReference type="AlphaFoldDB" id="A0AAE6JEH3"/>
<protein>
    <submittedName>
        <fullName evidence="1">Uncharacterized protein</fullName>
    </submittedName>
</protein>
<dbReference type="EMBL" id="CP071880">
    <property type="protein sequence ID" value="QTE47925.1"/>
    <property type="molecule type" value="Genomic_DNA"/>
</dbReference>
<proteinExistence type="predicted"/>
<accession>A0AAE6JEH3</accession>
<evidence type="ECO:0000313" key="3">
    <source>
        <dbReference type="Proteomes" id="UP000250557"/>
    </source>
</evidence>
<gene>
    <name evidence="1" type="ORF">DIU31_007190</name>
    <name evidence="2" type="ORF">J3L21_20470</name>
</gene>
<dbReference type="Proteomes" id="UP000250557">
    <property type="component" value="Chromosome"/>
</dbReference>
<name>A0AAE6JEH3_9SPHI</name>
<sequence>MMGKKYKFRKAYFIAKDNQIFEQFEMVNCYRRKEYVDSVCKSQQRLANDESSQMWNKGKPIPVLKAHGYYLVHESLYEEIIKPFEK</sequence>
<evidence type="ECO:0000313" key="2">
    <source>
        <dbReference type="EMBL" id="QTE47925.1"/>
    </source>
</evidence>
<reference evidence="1 3" key="1">
    <citation type="submission" date="2019-08" db="EMBL/GenBank/DDBJ databases">
        <title>Comparative genome analysis confer to the adaptation heavy metal polluted environment.</title>
        <authorList>
            <person name="Li Y."/>
        </authorList>
    </citation>
    <scope>NUCLEOTIDE SEQUENCE [LARGE SCALE GENOMIC DNA]</scope>
    <source>
        <strain evidence="1 3">P2</strain>
    </source>
</reference>
<reference evidence="2 4" key="2">
    <citation type="submission" date="2021-03" db="EMBL/GenBank/DDBJ databases">
        <title>Mucilaginibacter strains isolated from gold and copper mining confer multi heavy-metal resistance.</title>
        <authorList>
            <person name="Li Y."/>
        </authorList>
    </citation>
    <scope>NUCLEOTIDE SEQUENCE [LARGE SCALE GENOMIC DNA]</scope>
    <source>
        <strain evidence="2 4">P2-4</strain>
    </source>
</reference>
<organism evidence="1 3">
    <name type="scientific">Mucilaginibacter rubeus</name>
    <dbReference type="NCBI Taxonomy" id="2027860"/>
    <lineage>
        <taxon>Bacteria</taxon>
        <taxon>Pseudomonadati</taxon>
        <taxon>Bacteroidota</taxon>
        <taxon>Sphingobacteriia</taxon>
        <taxon>Sphingobacteriales</taxon>
        <taxon>Sphingobacteriaceae</taxon>
        <taxon>Mucilaginibacter</taxon>
    </lineage>
</organism>
<dbReference type="EMBL" id="CP043451">
    <property type="protein sequence ID" value="QEM03317.1"/>
    <property type="molecule type" value="Genomic_DNA"/>
</dbReference>
<evidence type="ECO:0000313" key="4">
    <source>
        <dbReference type="Proteomes" id="UP000663940"/>
    </source>
</evidence>
<dbReference type="RefSeq" id="WP_112654297.1">
    <property type="nucleotide sequence ID" value="NZ_CP043451.1"/>
</dbReference>
<dbReference type="Proteomes" id="UP000663940">
    <property type="component" value="Chromosome"/>
</dbReference>
<evidence type="ECO:0000313" key="1">
    <source>
        <dbReference type="EMBL" id="QEM03317.1"/>
    </source>
</evidence>
<keyword evidence="4" id="KW-1185">Reference proteome</keyword>